<dbReference type="Pfam" id="PF11667">
    <property type="entry name" value="DUF3267"/>
    <property type="match status" value="1"/>
</dbReference>
<feature type="transmembrane region" description="Helical" evidence="1">
    <location>
        <begin position="152"/>
        <end position="171"/>
    </location>
</feature>
<accession>D7UZR7</accession>
<gene>
    <name evidence="2" type="ORF">HMPREF0556_11597</name>
</gene>
<dbReference type="EMBL" id="ACCR02000005">
    <property type="protein sequence ID" value="EFI82912.1"/>
    <property type="molecule type" value="Genomic_DNA"/>
</dbReference>
<feature type="transmembrane region" description="Helical" evidence="1">
    <location>
        <begin position="122"/>
        <end position="146"/>
    </location>
</feature>
<evidence type="ECO:0000256" key="1">
    <source>
        <dbReference type="SAM" id="Phobius"/>
    </source>
</evidence>
<keyword evidence="1" id="KW-1133">Transmembrane helix</keyword>
<evidence type="ECO:0000313" key="3">
    <source>
        <dbReference type="Proteomes" id="UP000010119"/>
    </source>
</evidence>
<keyword evidence="1" id="KW-0472">Membrane</keyword>
<dbReference type="AlphaFoldDB" id="D7UZR7"/>
<feature type="transmembrane region" description="Helical" evidence="1">
    <location>
        <begin position="70"/>
        <end position="94"/>
    </location>
</feature>
<proteinExistence type="predicted"/>
<dbReference type="HOGENOM" id="CLU_105877_1_0_9"/>
<reference evidence="2" key="1">
    <citation type="submission" date="2010-06" db="EMBL/GenBank/DDBJ databases">
        <authorList>
            <person name="Muzny D."/>
            <person name="Qin X."/>
            <person name="Buhay C."/>
            <person name="Dugan-Rocha S."/>
            <person name="Ding Y."/>
            <person name="Chen G."/>
            <person name="Hawes A."/>
            <person name="Holder M."/>
            <person name="Jhangiani S."/>
            <person name="Johnson A."/>
            <person name="Khan Z."/>
            <person name="Li Z."/>
            <person name="Liu W."/>
            <person name="Liu X."/>
            <person name="Perez L."/>
            <person name="Shen H."/>
            <person name="Wang Q."/>
            <person name="Watt J."/>
            <person name="Xi L."/>
            <person name="Xin Y."/>
            <person name="Zhou J."/>
            <person name="Deng J."/>
            <person name="Jiang H."/>
            <person name="Liu Y."/>
            <person name="Qu J."/>
            <person name="Song X.-Z."/>
            <person name="Zhang L."/>
            <person name="Villasana D."/>
            <person name="Johnson A."/>
            <person name="Liu J."/>
            <person name="Liyanage D."/>
            <person name="Lorensuhewa L."/>
            <person name="Robinson T."/>
            <person name="Song A."/>
            <person name="Song B.-B."/>
            <person name="Dinh H."/>
            <person name="Thornton R."/>
            <person name="Coyle M."/>
            <person name="Francisco L."/>
            <person name="Jackson L."/>
            <person name="Javaid M."/>
            <person name="Korchina V."/>
            <person name="Kovar C."/>
            <person name="Mata R."/>
            <person name="Mathew T."/>
            <person name="Ngo R."/>
            <person name="Nguyen L."/>
            <person name="Nguyen N."/>
            <person name="Okwuonu G."/>
            <person name="Ongeri F."/>
            <person name="Pham C."/>
            <person name="Simmons D."/>
            <person name="Wilczek-Boney K."/>
            <person name="Hale W."/>
            <person name="Jakkamsetti A."/>
            <person name="Pham P."/>
            <person name="Ruth R."/>
            <person name="San Lucas F."/>
            <person name="Warren J."/>
            <person name="Zhang J."/>
            <person name="Zhao Z."/>
            <person name="Zhou C."/>
            <person name="Zhu D."/>
            <person name="Lee S."/>
            <person name="Bess C."/>
            <person name="Blankenburg K."/>
            <person name="Forbes L."/>
            <person name="Fu Q."/>
            <person name="Gubbala S."/>
            <person name="Hirani K."/>
            <person name="Jayaseelan J.C."/>
            <person name="Lara F."/>
            <person name="Munidasa M."/>
            <person name="Palculict T."/>
            <person name="Patil S."/>
            <person name="Pu L.-L."/>
            <person name="Saada N."/>
            <person name="Tang L."/>
            <person name="Weissenberger G."/>
            <person name="Zhu Y."/>
            <person name="Hemphill L."/>
            <person name="Shang Y."/>
            <person name="Youmans B."/>
            <person name="Ayvaz T."/>
            <person name="Ross M."/>
            <person name="Santibanez J."/>
            <person name="Aqrawi P."/>
            <person name="Gross S."/>
            <person name="Joshi V."/>
            <person name="Fowler G."/>
            <person name="Nazareth L."/>
            <person name="Reid J."/>
            <person name="Worley K."/>
            <person name="Petrosino J."/>
            <person name="Highlander S."/>
            <person name="Gibbs R."/>
        </authorList>
    </citation>
    <scope>NUCLEOTIDE SEQUENCE [LARGE SCALE GENOMIC DNA]</scope>
    <source>
        <strain evidence="2">DSM 20601</strain>
    </source>
</reference>
<sequence length="197" mass="22519">MSVCRIKTWKLPVIGGIGMRCLKSVSTERRDEYNRLILKGVLIGFAAFCIICVSHNLLYPEKFTNHYPVIGFLALLALYPLHKLAQYLICLPYLDLQAFKWRVHFYIVPCVHLKRTKVIPKWLYIGSLFFPFFAISALLIGLAVSLPIAHDWLFLTLIAVHVGMSSLDFLILKQIWATPKKCYIEHAQNGVSILISD</sequence>
<evidence type="ECO:0000313" key="2">
    <source>
        <dbReference type="EMBL" id="EFI82912.1"/>
    </source>
</evidence>
<keyword evidence="1" id="KW-0812">Transmembrane</keyword>
<name>D7UZR7_LISGR</name>
<dbReference type="Proteomes" id="UP000010119">
    <property type="component" value="Unassembled WGS sequence"/>
</dbReference>
<dbReference type="eggNOG" id="ENOG502ZR52">
    <property type="taxonomic scope" value="Bacteria"/>
</dbReference>
<dbReference type="InterPro" id="IPR021683">
    <property type="entry name" value="DUF3267"/>
</dbReference>
<feature type="transmembrane region" description="Helical" evidence="1">
    <location>
        <begin position="36"/>
        <end position="58"/>
    </location>
</feature>
<comment type="caution">
    <text evidence="2">The sequence shown here is derived from an EMBL/GenBank/DDBJ whole genome shotgun (WGS) entry which is preliminary data.</text>
</comment>
<evidence type="ECO:0008006" key="4">
    <source>
        <dbReference type="Google" id="ProtNLM"/>
    </source>
</evidence>
<dbReference type="STRING" id="525367.HMPREF0556_11597"/>
<protein>
    <recommendedName>
        <fullName evidence="4">DUF3267 domain-containing protein</fullName>
    </recommendedName>
</protein>
<organism evidence="2 3">
    <name type="scientific">Listeria grayi DSM 20601</name>
    <dbReference type="NCBI Taxonomy" id="525367"/>
    <lineage>
        <taxon>Bacteria</taxon>
        <taxon>Bacillati</taxon>
        <taxon>Bacillota</taxon>
        <taxon>Bacilli</taxon>
        <taxon>Bacillales</taxon>
        <taxon>Listeriaceae</taxon>
        <taxon>Listeria</taxon>
    </lineage>
</organism>
<keyword evidence="3" id="KW-1185">Reference proteome</keyword>